<evidence type="ECO:0000313" key="3">
    <source>
        <dbReference type="Proteomes" id="UP000006693"/>
    </source>
</evidence>
<sequence>MSEWRARREPRGVKPHCKARLAPGFHSTQISHSSVQ</sequence>
<evidence type="ECO:0000313" key="2">
    <source>
        <dbReference type="EMBL" id="AAU47945.1"/>
    </source>
</evidence>
<dbReference type="HOGENOM" id="CLU_3355028_0_0_4"/>
<evidence type="ECO:0000256" key="1">
    <source>
        <dbReference type="SAM" id="MobiDB-lite"/>
    </source>
</evidence>
<accession>A0A0H2WFM1</accession>
<dbReference type="Proteomes" id="UP000006693">
    <property type="component" value="Chromosome 1"/>
</dbReference>
<name>A0A0H2WFM1_BURMA</name>
<feature type="compositionally biased region" description="Polar residues" evidence="1">
    <location>
        <begin position="26"/>
        <end position="36"/>
    </location>
</feature>
<keyword evidence="3" id="KW-1185">Reference proteome</keyword>
<dbReference type="KEGG" id="bma:BMA2782"/>
<gene>
    <name evidence="2" type="ordered locus">BMA2782</name>
</gene>
<dbReference type="EMBL" id="CP000010">
    <property type="protein sequence ID" value="AAU47945.1"/>
    <property type="molecule type" value="Genomic_DNA"/>
</dbReference>
<feature type="compositionally biased region" description="Basic and acidic residues" evidence="1">
    <location>
        <begin position="1"/>
        <end position="12"/>
    </location>
</feature>
<proteinExistence type="predicted"/>
<protein>
    <submittedName>
        <fullName evidence="2">Uncharacterized protein</fullName>
    </submittedName>
</protein>
<dbReference type="AlphaFoldDB" id="A0A0H2WFM1"/>
<organism evidence="2 3">
    <name type="scientific">Burkholderia mallei (strain ATCC 23344)</name>
    <dbReference type="NCBI Taxonomy" id="243160"/>
    <lineage>
        <taxon>Bacteria</taxon>
        <taxon>Pseudomonadati</taxon>
        <taxon>Pseudomonadota</taxon>
        <taxon>Betaproteobacteria</taxon>
        <taxon>Burkholderiales</taxon>
        <taxon>Burkholderiaceae</taxon>
        <taxon>Burkholderia</taxon>
        <taxon>pseudomallei group</taxon>
    </lineage>
</organism>
<feature type="region of interest" description="Disordered" evidence="1">
    <location>
        <begin position="1"/>
        <end position="36"/>
    </location>
</feature>
<reference evidence="2 3" key="1">
    <citation type="journal article" date="2004" name="Proc. Natl. Acad. Sci. U.S.A.">
        <title>Structural flexibility in the Burkholderia mallei genome.</title>
        <authorList>
            <person name="Nierman W.C."/>
            <person name="DeShazer D."/>
            <person name="Kim H.S."/>
            <person name="Tettelin H."/>
            <person name="Nelson K.E."/>
            <person name="Feldblyum T."/>
            <person name="Ulrich R.L."/>
            <person name="Ronning C.M."/>
            <person name="Brinkac L.M."/>
            <person name="Daugherty S.C."/>
            <person name="Davidsen T.D."/>
            <person name="Deboy R.T."/>
            <person name="Dimitrov G."/>
            <person name="Dodson R.J."/>
            <person name="Durkin A.S."/>
            <person name="Gwinn M.L."/>
            <person name="Haft D.H."/>
            <person name="Khouri H."/>
            <person name="Kolonay J.F."/>
            <person name="Madupu R."/>
            <person name="Mohammoud Y."/>
            <person name="Nelson W.C."/>
            <person name="Radune D."/>
            <person name="Romero C.M."/>
            <person name="Sarria S."/>
            <person name="Selengut J."/>
            <person name="Shamblin C."/>
            <person name="Sullivan S.A."/>
            <person name="White O."/>
            <person name="Yu Y."/>
            <person name="Zafar N."/>
            <person name="Zhou L."/>
            <person name="Fraser C.M."/>
        </authorList>
    </citation>
    <scope>NUCLEOTIDE SEQUENCE [LARGE SCALE GENOMIC DNA]</scope>
    <source>
        <strain evidence="2 3">ATCC 23344</strain>
    </source>
</reference>